<keyword evidence="3" id="KW-1185">Reference proteome</keyword>
<dbReference type="SUPFAM" id="SSF48726">
    <property type="entry name" value="Immunoglobulin"/>
    <property type="match status" value="1"/>
</dbReference>
<name>Q2SLH0_HAHCH</name>
<dbReference type="AlphaFoldDB" id="Q2SLH0"/>
<dbReference type="STRING" id="349521.HCH_01650"/>
<evidence type="ECO:0000313" key="3">
    <source>
        <dbReference type="Proteomes" id="UP000000238"/>
    </source>
</evidence>
<reference evidence="2 3" key="1">
    <citation type="journal article" date="2005" name="Nucleic Acids Res.">
        <title>Genomic blueprint of Hahella chejuensis, a marine microbe producing an algicidal agent.</title>
        <authorList>
            <person name="Jeong H."/>
            <person name="Yim J.H."/>
            <person name="Lee C."/>
            <person name="Choi S.-H."/>
            <person name="Park Y.K."/>
            <person name="Yoon S.H."/>
            <person name="Hur C.-G."/>
            <person name="Kang H.-Y."/>
            <person name="Kim D."/>
            <person name="Lee H.H."/>
            <person name="Park K.H."/>
            <person name="Park S.-H."/>
            <person name="Park H.-S."/>
            <person name="Lee H.K."/>
            <person name="Oh T.K."/>
            <person name="Kim J.F."/>
        </authorList>
    </citation>
    <scope>NUCLEOTIDE SEQUENCE [LARGE SCALE GENOMIC DNA]</scope>
    <source>
        <strain evidence="2 3">KCTC 2396</strain>
    </source>
</reference>
<dbReference type="eggNOG" id="COG3210">
    <property type="taxonomic scope" value="Bacteria"/>
</dbReference>
<accession>Q2SLH0</accession>
<protein>
    <submittedName>
        <fullName evidence="2">Uncharacterized protein</fullName>
    </submittedName>
</protein>
<feature type="chain" id="PRO_5004215834" evidence="1">
    <location>
        <begin position="31"/>
        <end position="234"/>
    </location>
</feature>
<dbReference type="Proteomes" id="UP000000238">
    <property type="component" value="Chromosome"/>
</dbReference>
<dbReference type="RefSeq" id="WP_011395576.1">
    <property type="nucleotide sequence ID" value="NC_007645.1"/>
</dbReference>
<dbReference type="Gene3D" id="2.60.40.10">
    <property type="entry name" value="Immunoglobulins"/>
    <property type="match status" value="2"/>
</dbReference>
<feature type="signal peptide" evidence="1">
    <location>
        <begin position="1"/>
        <end position="30"/>
    </location>
</feature>
<dbReference type="HOGENOM" id="CLU_1183708_0_0_6"/>
<evidence type="ECO:0000313" key="2">
    <source>
        <dbReference type="EMBL" id="ABC28504.1"/>
    </source>
</evidence>
<keyword evidence="1" id="KW-0732">Signal</keyword>
<dbReference type="Pfam" id="PF13895">
    <property type="entry name" value="Ig_2"/>
    <property type="match status" value="1"/>
</dbReference>
<evidence type="ECO:0000256" key="1">
    <source>
        <dbReference type="SAM" id="SignalP"/>
    </source>
</evidence>
<dbReference type="InterPro" id="IPR036116">
    <property type="entry name" value="FN3_sf"/>
</dbReference>
<organism evidence="2 3">
    <name type="scientific">Hahella chejuensis (strain KCTC 2396)</name>
    <dbReference type="NCBI Taxonomy" id="349521"/>
    <lineage>
        <taxon>Bacteria</taxon>
        <taxon>Pseudomonadati</taxon>
        <taxon>Pseudomonadota</taxon>
        <taxon>Gammaproteobacteria</taxon>
        <taxon>Oceanospirillales</taxon>
        <taxon>Hahellaceae</taxon>
        <taxon>Hahella</taxon>
    </lineage>
</organism>
<dbReference type="InterPro" id="IPR013783">
    <property type="entry name" value="Ig-like_fold"/>
</dbReference>
<dbReference type="SUPFAM" id="SSF49265">
    <property type="entry name" value="Fibronectin type III"/>
    <property type="match status" value="1"/>
</dbReference>
<dbReference type="InterPro" id="IPR036179">
    <property type="entry name" value="Ig-like_dom_sf"/>
</dbReference>
<proteinExistence type="predicted"/>
<gene>
    <name evidence="2" type="ordered locus">HCH_01650</name>
</gene>
<dbReference type="OrthoDB" id="6089850at2"/>
<dbReference type="KEGG" id="hch:HCH_01650"/>
<dbReference type="EMBL" id="CP000155">
    <property type="protein sequence ID" value="ABC28504.1"/>
    <property type="molecule type" value="Genomic_DNA"/>
</dbReference>
<sequence>MTTTTKFTAKVFSVILASGLLAQLAPMVEAASWKRANKTQVSAVNPLQSSATNTTQEQTVAVDINITFQPMSQYVSVNNLTTLNVAATGSGTLSYQWRKNGVAIPDAVKSYYDISAATMEDQGAYDVIVSNSTGSVVSNSAQVTVFVDRTANMFWQPPTTREDGSALALENISSYRIYVTNEAGSLEATYNVPAGQYYHYFDNLETGTHYFAITAIDTDGVESDFSELMSKTIF</sequence>